<evidence type="ECO:0000313" key="2">
    <source>
        <dbReference type="Proteomes" id="UP001630127"/>
    </source>
</evidence>
<name>A0ABD2YNY0_9GENT</name>
<protein>
    <recommendedName>
        <fullName evidence="3">F-box associated domain-containing protein</fullName>
    </recommendedName>
</protein>
<organism evidence="1 2">
    <name type="scientific">Cinchona calisaya</name>
    <dbReference type="NCBI Taxonomy" id="153742"/>
    <lineage>
        <taxon>Eukaryota</taxon>
        <taxon>Viridiplantae</taxon>
        <taxon>Streptophyta</taxon>
        <taxon>Embryophyta</taxon>
        <taxon>Tracheophyta</taxon>
        <taxon>Spermatophyta</taxon>
        <taxon>Magnoliopsida</taxon>
        <taxon>eudicotyledons</taxon>
        <taxon>Gunneridae</taxon>
        <taxon>Pentapetalae</taxon>
        <taxon>asterids</taxon>
        <taxon>lamiids</taxon>
        <taxon>Gentianales</taxon>
        <taxon>Rubiaceae</taxon>
        <taxon>Cinchonoideae</taxon>
        <taxon>Cinchoneae</taxon>
        <taxon>Cinchona</taxon>
    </lineage>
</organism>
<comment type="caution">
    <text evidence="1">The sequence shown here is derived from an EMBL/GenBank/DDBJ whole genome shotgun (WGS) entry which is preliminary data.</text>
</comment>
<sequence>MWDLLLMYLLKFGFDHVSSDYKLVRIVQVEDGKKLVELFKLSTGRWKDISHVALSYYTHVRSSRAYVNGAISIGFDMVRVETMERDSSDLNFCVWIMERYGVADSWTMIIRIDLALSILTPEGFGINNEVLVVDRNQWLVSLDFKNWRIKVLEVQDPSSSVKWLSLYVFFAELSPDSFLESLDLFSSEEHLG</sequence>
<dbReference type="AlphaFoldDB" id="A0ABD2YNY0"/>
<evidence type="ECO:0008006" key="3">
    <source>
        <dbReference type="Google" id="ProtNLM"/>
    </source>
</evidence>
<dbReference type="Proteomes" id="UP001630127">
    <property type="component" value="Unassembled WGS sequence"/>
</dbReference>
<gene>
    <name evidence="1" type="ORF">ACH5RR_028485</name>
</gene>
<accession>A0ABD2YNY0</accession>
<proteinExistence type="predicted"/>
<reference evidence="1 2" key="1">
    <citation type="submission" date="2024-11" db="EMBL/GenBank/DDBJ databases">
        <title>A near-complete genome assembly of Cinchona calisaya.</title>
        <authorList>
            <person name="Lian D.C."/>
            <person name="Zhao X.W."/>
            <person name="Wei L."/>
        </authorList>
    </citation>
    <scope>NUCLEOTIDE SEQUENCE [LARGE SCALE GENOMIC DNA]</scope>
    <source>
        <tissue evidence="1">Nenye</tissue>
    </source>
</reference>
<evidence type="ECO:0000313" key="1">
    <source>
        <dbReference type="EMBL" id="KAL3509084.1"/>
    </source>
</evidence>
<keyword evidence="2" id="KW-1185">Reference proteome</keyword>
<dbReference type="EMBL" id="JBJUIK010000012">
    <property type="protein sequence ID" value="KAL3509084.1"/>
    <property type="molecule type" value="Genomic_DNA"/>
</dbReference>